<comment type="caution">
    <text evidence="6">The sequence shown here is derived from an EMBL/GenBank/DDBJ whole genome shotgun (WGS) entry which is preliminary data.</text>
</comment>
<dbReference type="InterPro" id="IPR050768">
    <property type="entry name" value="UPF0353/GerABKA_families"/>
</dbReference>
<evidence type="ECO:0000313" key="7">
    <source>
        <dbReference type="Proteomes" id="UP001597452"/>
    </source>
</evidence>
<evidence type="ECO:0000256" key="3">
    <source>
        <dbReference type="ARBA" id="ARBA00023136"/>
    </source>
</evidence>
<proteinExistence type="inferred from homology"/>
<keyword evidence="7" id="KW-1185">Reference proteome</keyword>
<reference evidence="7" key="1">
    <citation type="journal article" date="2019" name="Int. J. Syst. Evol. Microbiol.">
        <title>The Global Catalogue of Microorganisms (GCM) 10K type strain sequencing project: providing services to taxonomists for standard genome sequencing and annotation.</title>
        <authorList>
            <consortium name="The Broad Institute Genomics Platform"/>
            <consortium name="The Broad Institute Genome Sequencing Center for Infectious Disease"/>
            <person name="Wu L."/>
            <person name="Ma J."/>
        </authorList>
    </citation>
    <scope>NUCLEOTIDE SEQUENCE [LARGE SCALE GENOMIC DNA]</scope>
    <source>
        <strain evidence="7">TISTR 1571</strain>
    </source>
</reference>
<feature type="transmembrane region" description="Helical" evidence="5">
    <location>
        <begin position="300"/>
        <end position="319"/>
    </location>
</feature>
<evidence type="ECO:0000256" key="5">
    <source>
        <dbReference type="SAM" id="Phobius"/>
    </source>
</evidence>
<dbReference type="PANTHER" id="PTHR22550">
    <property type="entry name" value="SPORE GERMINATION PROTEIN"/>
    <property type="match status" value="1"/>
</dbReference>
<keyword evidence="5" id="KW-1133">Transmembrane helix</keyword>
<feature type="transmembrane region" description="Helical" evidence="5">
    <location>
        <begin position="419"/>
        <end position="445"/>
    </location>
</feature>
<dbReference type="EMBL" id="JBHUMZ010000025">
    <property type="protein sequence ID" value="MFD2639499.1"/>
    <property type="molecule type" value="Genomic_DNA"/>
</dbReference>
<gene>
    <name evidence="6" type="ORF">ACFSW4_11515</name>
</gene>
<name>A0ABW5QBY9_9BACI</name>
<dbReference type="RefSeq" id="WP_377329505.1">
    <property type="nucleotide sequence ID" value="NZ_JBHUMZ010000025.1"/>
</dbReference>
<feature type="transmembrane region" description="Helical" evidence="5">
    <location>
        <begin position="364"/>
        <end position="381"/>
    </location>
</feature>
<dbReference type="PANTHER" id="PTHR22550:SF9">
    <property type="entry name" value="STAGE V SPORULATION PROTEIN AF"/>
    <property type="match status" value="1"/>
</dbReference>
<feature type="transmembrane region" description="Helical" evidence="5">
    <location>
        <begin position="387"/>
        <end position="407"/>
    </location>
</feature>
<dbReference type="Pfam" id="PF03323">
    <property type="entry name" value="GerA"/>
    <property type="match status" value="1"/>
</dbReference>
<keyword evidence="3 4" id="KW-0472">Membrane</keyword>
<dbReference type="PIRSF" id="PIRSF005690">
    <property type="entry name" value="GerBA"/>
    <property type="match status" value="1"/>
</dbReference>
<protein>
    <submittedName>
        <fullName evidence="6">Spore germination protein</fullName>
    </submittedName>
</protein>
<evidence type="ECO:0000313" key="6">
    <source>
        <dbReference type="EMBL" id="MFD2639499.1"/>
    </source>
</evidence>
<evidence type="ECO:0000256" key="2">
    <source>
        <dbReference type="ARBA" id="ARBA00005278"/>
    </source>
</evidence>
<comment type="subcellular location">
    <subcellularLocation>
        <location evidence="4">Cell membrane</location>
    </subcellularLocation>
    <subcellularLocation>
        <location evidence="1">Membrane</location>
        <topology evidence="1">Multi-pass membrane protein</topology>
    </subcellularLocation>
</comment>
<keyword evidence="5" id="KW-0812">Transmembrane</keyword>
<comment type="similarity">
    <text evidence="2 4">Belongs to the GerABKA family.</text>
</comment>
<evidence type="ECO:0000256" key="1">
    <source>
        <dbReference type="ARBA" id="ARBA00004141"/>
    </source>
</evidence>
<sequence>MHVKEVVFLGKDGNQIPVSKYFERNIEYLNKELRVEKTFDLIHHKIEHGGIKIGMFFVDGFAGGNAMIEMLKRLHEIEDRDMRRDPINALTKSIIPHQEVGTSKDLEEVIVQVLAGQAALIIEGCEQAVLVDTREYPIRSPKEPDLERVVRGPRDGFVETIVFNTALIRRHVRDRSLIFEYLQVGQRSKTDICLSYIDSVVDPRLVKRIKDKIEQINIDNLSMGEKTLEEFIFGKTMNPFPQVRYTERGDTASVHLMEGHVLVIVDGSPSVMICPATFWHHLQHAEEYRQKPIVGAFLRWVRFVAVFSGLFLLPLWYLFATHPELLPPNFSFIGVNEEGSIPLYIQFLVAEIGVEILRMAAIHTPSALATALGLIAALMIGDIAIKVGLFTSEVILYLSIAVLGNYAMPSYELSLANRVIRLVFLSATALFGVKGFVLSIFGWIILLLTTKTLNTPYLWPFIPFNAKAFLQTIIRSPMPLIKSRPSVLNTTDNSSQSKDS</sequence>
<evidence type="ECO:0000256" key="4">
    <source>
        <dbReference type="PIRNR" id="PIRNR005690"/>
    </source>
</evidence>
<dbReference type="Proteomes" id="UP001597452">
    <property type="component" value="Unassembled WGS sequence"/>
</dbReference>
<accession>A0ABW5QBY9</accession>
<organism evidence="6 7">
    <name type="scientific">Piscibacillus salipiscarius</name>
    <dbReference type="NCBI Taxonomy" id="299480"/>
    <lineage>
        <taxon>Bacteria</taxon>
        <taxon>Bacillati</taxon>
        <taxon>Bacillota</taxon>
        <taxon>Bacilli</taxon>
        <taxon>Bacillales</taxon>
        <taxon>Bacillaceae</taxon>
        <taxon>Piscibacillus</taxon>
    </lineage>
</organism>
<dbReference type="InterPro" id="IPR004995">
    <property type="entry name" value="Spore_Ger"/>
</dbReference>